<keyword evidence="4" id="KW-0472">Membrane</keyword>
<dbReference type="Proteomes" id="UP001500742">
    <property type="component" value="Unassembled WGS sequence"/>
</dbReference>
<evidence type="ECO:0000259" key="6">
    <source>
        <dbReference type="Pfam" id="PF07980"/>
    </source>
</evidence>
<dbReference type="Pfam" id="PF07980">
    <property type="entry name" value="SusD_RagB"/>
    <property type="match status" value="1"/>
</dbReference>
<dbReference type="InterPro" id="IPR033985">
    <property type="entry name" value="SusD-like_N"/>
</dbReference>
<comment type="caution">
    <text evidence="8">The sequence shown here is derived from an EMBL/GenBank/DDBJ whole genome shotgun (WGS) entry which is preliminary data.</text>
</comment>
<protein>
    <submittedName>
        <fullName evidence="8">RagB/SusD family nutrient uptake outer membrane protein</fullName>
    </submittedName>
</protein>
<gene>
    <name evidence="8" type="ORF">GCM10022210_33270</name>
</gene>
<reference evidence="9" key="1">
    <citation type="journal article" date="2019" name="Int. J. Syst. Evol. Microbiol.">
        <title>The Global Catalogue of Microorganisms (GCM) 10K type strain sequencing project: providing services to taxonomists for standard genome sequencing and annotation.</title>
        <authorList>
            <consortium name="The Broad Institute Genomics Platform"/>
            <consortium name="The Broad Institute Genome Sequencing Center for Infectious Disease"/>
            <person name="Wu L."/>
            <person name="Ma J."/>
        </authorList>
    </citation>
    <scope>NUCLEOTIDE SEQUENCE [LARGE SCALE GENOMIC DNA]</scope>
    <source>
        <strain evidence="9">JCM 16601</strain>
    </source>
</reference>
<evidence type="ECO:0000256" key="2">
    <source>
        <dbReference type="ARBA" id="ARBA00006275"/>
    </source>
</evidence>
<dbReference type="EMBL" id="BAAAZC010000025">
    <property type="protein sequence ID" value="GAA3979535.1"/>
    <property type="molecule type" value="Genomic_DNA"/>
</dbReference>
<feature type="domain" description="RagB/SusD" evidence="6">
    <location>
        <begin position="354"/>
        <end position="531"/>
    </location>
</feature>
<dbReference type="Gene3D" id="1.25.40.390">
    <property type="match status" value="1"/>
</dbReference>
<dbReference type="SUPFAM" id="SSF48452">
    <property type="entry name" value="TPR-like"/>
    <property type="match status" value="1"/>
</dbReference>
<dbReference type="InterPro" id="IPR012944">
    <property type="entry name" value="SusD_RagB_dom"/>
</dbReference>
<evidence type="ECO:0000256" key="4">
    <source>
        <dbReference type="ARBA" id="ARBA00023136"/>
    </source>
</evidence>
<accession>A0ABP7QBY0</accession>
<evidence type="ECO:0000313" key="9">
    <source>
        <dbReference type="Proteomes" id="UP001500742"/>
    </source>
</evidence>
<feature type="domain" description="SusD-like N-terminal" evidence="7">
    <location>
        <begin position="90"/>
        <end position="220"/>
    </location>
</feature>
<keyword evidence="3" id="KW-0732">Signal</keyword>
<dbReference type="InterPro" id="IPR011990">
    <property type="entry name" value="TPR-like_helical_dom_sf"/>
</dbReference>
<dbReference type="RefSeq" id="WP_259088140.1">
    <property type="nucleotide sequence ID" value="NZ_BAAAZC010000025.1"/>
</dbReference>
<evidence type="ECO:0000256" key="3">
    <source>
        <dbReference type="ARBA" id="ARBA00022729"/>
    </source>
</evidence>
<comment type="similarity">
    <text evidence="2">Belongs to the SusD family.</text>
</comment>
<organism evidence="8 9">
    <name type="scientific">Mucilaginibacter dorajii</name>
    <dbReference type="NCBI Taxonomy" id="692994"/>
    <lineage>
        <taxon>Bacteria</taxon>
        <taxon>Pseudomonadati</taxon>
        <taxon>Bacteroidota</taxon>
        <taxon>Sphingobacteriia</taxon>
        <taxon>Sphingobacteriales</taxon>
        <taxon>Sphingobacteriaceae</taxon>
        <taxon>Mucilaginibacter</taxon>
    </lineage>
</organism>
<evidence type="ECO:0000259" key="7">
    <source>
        <dbReference type="Pfam" id="PF14322"/>
    </source>
</evidence>
<proteinExistence type="inferred from homology"/>
<keyword evidence="5" id="KW-0998">Cell outer membrane</keyword>
<evidence type="ECO:0000313" key="8">
    <source>
        <dbReference type="EMBL" id="GAA3979535.1"/>
    </source>
</evidence>
<comment type="subcellular location">
    <subcellularLocation>
        <location evidence="1">Cell outer membrane</location>
    </subcellularLocation>
</comment>
<evidence type="ECO:0000256" key="1">
    <source>
        <dbReference type="ARBA" id="ARBA00004442"/>
    </source>
</evidence>
<dbReference type="PROSITE" id="PS51257">
    <property type="entry name" value="PROKAR_LIPOPROTEIN"/>
    <property type="match status" value="1"/>
</dbReference>
<dbReference type="Pfam" id="PF14322">
    <property type="entry name" value="SusD-like_3"/>
    <property type="match status" value="1"/>
</dbReference>
<name>A0ABP7QBY0_9SPHI</name>
<sequence>MKPINKIAFFLLIVAVVAGCKKDFLNRPSNSQISSTNFYKTPNDLRLATASLYGGAPWGQWHYNALLQLGDILSGTGHVGYNDDMGQLFSRTITANNGILNSGWTGLYIVIGQCNNVINAIQQTASTSIPQATRNAAIAEAKFIRAVAYYHLAVYWGAVPIIEDNTKLVNNPMLNRNTTADVFKFVTIDLTYAARYLPLKDDKGRLTTWSAQGMLAKAYLTMAGVGSKQEGQRNQALLDSAKKYAGNVCKNSGLTLLGQDDPNHLGYYNLFRSQYNDNPEALFAFQWSPDQTSWETGNMYLTFSPSNAINPQKNGAWFGLAPTWDLYKMYSTDDTIRRKATIMLNGDFYPELNAAGGGYKSTGVGLKKHIIGNEVDNNAPTMTYTSSIEHDAVLRLADVYLVYAEAILGNNGVTADMNALTYFNKVRTRAGVAPVNLLDGPTILKERRVELAFEGQYWIDLVRYSFYSPMAAVKLLNNQDATYSRQTFSYDPATRKATRDTTTAPSTVPASISSFTLQIPASELSSDPKLAAPPVPYY</sequence>
<evidence type="ECO:0000256" key="5">
    <source>
        <dbReference type="ARBA" id="ARBA00023237"/>
    </source>
</evidence>
<keyword evidence="9" id="KW-1185">Reference proteome</keyword>